<sequence>MKTASGALAVQIVWSSRRGSRQIEHIGSAHGEAGLAALKAAAAERLAAGQAVLDLGVVAPPGSEPLPIVSSQMRHLWDALCSAYRILGFESATVGGN</sequence>
<protein>
    <submittedName>
        <fullName evidence="1">Uncharacterized protein</fullName>
    </submittedName>
</protein>
<comment type="caution">
    <text evidence="1">The sequence shown here is derived from an EMBL/GenBank/DDBJ whole genome shotgun (WGS) entry which is preliminary data.</text>
</comment>
<keyword evidence="2" id="KW-1185">Reference proteome</keyword>
<dbReference type="Proteomes" id="UP001064782">
    <property type="component" value="Unassembled WGS sequence"/>
</dbReference>
<evidence type="ECO:0000313" key="2">
    <source>
        <dbReference type="Proteomes" id="UP001064782"/>
    </source>
</evidence>
<name>A0A9P3QCF9_9MYCO</name>
<evidence type="ECO:0000313" key="1">
    <source>
        <dbReference type="EMBL" id="GLD33612.1"/>
    </source>
</evidence>
<organism evidence="1 2">
    <name type="scientific">Mycobacterium kiyosense</name>
    <dbReference type="NCBI Taxonomy" id="2871094"/>
    <lineage>
        <taxon>Bacteria</taxon>
        <taxon>Bacillati</taxon>
        <taxon>Actinomycetota</taxon>
        <taxon>Actinomycetes</taxon>
        <taxon>Mycobacteriales</taxon>
        <taxon>Mycobacteriaceae</taxon>
        <taxon>Mycobacterium</taxon>
    </lineage>
</organism>
<dbReference type="AlphaFoldDB" id="A0A9P3QCF9"/>
<accession>A0A9P3QCF9</accession>
<dbReference type="EMBL" id="BRZI01000091">
    <property type="protein sequence ID" value="GLD33612.1"/>
    <property type="molecule type" value="Genomic_DNA"/>
</dbReference>
<reference evidence="1" key="1">
    <citation type="submission" date="2022-08" db="EMBL/GenBank/DDBJ databases">
        <title>Mycobacterium kiyosense sp. nov., scotochromogenic slow-glowing species isolated from respiratory specimens.</title>
        <authorList>
            <person name="Fukano H."/>
            <person name="Kazumi Y."/>
            <person name="Sakagami N."/>
            <person name="Ato M."/>
            <person name="Mitarai S."/>
            <person name="Hoshino Y."/>
        </authorList>
    </citation>
    <scope>NUCLEOTIDE SEQUENCE</scope>
    <source>
        <strain evidence="1">1413</strain>
    </source>
</reference>
<proteinExistence type="predicted"/>
<gene>
    <name evidence="1" type="ORF">Mkiyose1413_54950</name>
</gene>